<evidence type="ECO:0008006" key="4">
    <source>
        <dbReference type="Google" id="ProtNLM"/>
    </source>
</evidence>
<dbReference type="CDD" id="cd18186">
    <property type="entry name" value="BTB_POZ_ZBTB_KLHL-like"/>
    <property type="match status" value="1"/>
</dbReference>
<proteinExistence type="predicted"/>
<feature type="compositionally biased region" description="Low complexity" evidence="1">
    <location>
        <begin position="177"/>
        <end position="191"/>
    </location>
</feature>
<dbReference type="EMBL" id="ML976618">
    <property type="protein sequence ID" value="KAF1841983.1"/>
    <property type="molecule type" value="Genomic_DNA"/>
</dbReference>
<evidence type="ECO:0000313" key="3">
    <source>
        <dbReference type="Proteomes" id="UP000800039"/>
    </source>
</evidence>
<dbReference type="GeneID" id="63854500"/>
<organism evidence="2 3">
    <name type="scientific">Cucurbitaria berberidis CBS 394.84</name>
    <dbReference type="NCBI Taxonomy" id="1168544"/>
    <lineage>
        <taxon>Eukaryota</taxon>
        <taxon>Fungi</taxon>
        <taxon>Dikarya</taxon>
        <taxon>Ascomycota</taxon>
        <taxon>Pezizomycotina</taxon>
        <taxon>Dothideomycetes</taxon>
        <taxon>Pleosporomycetidae</taxon>
        <taxon>Pleosporales</taxon>
        <taxon>Pleosporineae</taxon>
        <taxon>Cucurbitariaceae</taxon>
        <taxon>Cucurbitaria</taxon>
    </lineage>
</organism>
<feature type="compositionally biased region" description="Pro residues" evidence="1">
    <location>
        <begin position="25"/>
        <end position="36"/>
    </location>
</feature>
<feature type="region of interest" description="Disordered" evidence="1">
    <location>
        <begin position="98"/>
        <end position="130"/>
    </location>
</feature>
<gene>
    <name evidence="2" type="ORF">K460DRAFT_409422</name>
</gene>
<feature type="region of interest" description="Disordered" evidence="1">
    <location>
        <begin position="1"/>
        <end position="45"/>
    </location>
</feature>
<accession>A0A9P4GA42</accession>
<comment type="caution">
    <text evidence="2">The sequence shown here is derived from an EMBL/GenBank/DDBJ whole genome shotgun (WGS) entry which is preliminary data.</text>
</comment>
<dbReference type="Proteomes" id="UP000800039">
    <property type="component" value="Unassembled WGS sequence"/>
</dbReference>
<dbReference type="InterPro" id="IPR011333">
    <property type="entry name" value="SKP1/BTB/POZ_sf"/>
</dbReference>
<feature type="region of interest" description="Disordered" evidence="1">
    <location>
        <begin position="395"/>
        <end position="417"/>
    </location>
</feature>
<feature type="region of interest" description="Disordered" evidence="1">
    <location>
        <begin position="177"/>
        <end position="228"/>
    </location>
</feature>
<name>A0A9P4GA42_9PLEO</name>
<feature type="compositionally biased region" description="Polar residues" evidence="1">
    <location>
        <begin position="194"/>
        <end position="228"/>
    </location>
</feature>
<feature type="compositionally biased region" description="Low complexity" evidence="1">
    <location>
        <begin position="15"/>
        <end position="24"/>
    </location>
</feature>
<dbReference type="PANTHER" id="PTHR47843">
    <property type="entry name" value="BTB DOMAIN-CONTAINING PROTEIN-RELATED"/>
    <property type="match status" value="1"/>
</dbReference>
<dbReference type="OrthoDB" id="1022638at2759"/>
<dbReference type="SUPFAM" id="SSF54695">
    <property type="entry name" value="POZ domain"/>
    <property type="match status" value="1"/>
</dbReference>
<sequence>MKTLQPKMAAATQQPTPSSSSSNNMPPPPSKVPASPPNANKPTHSDMFLEMIQGPAITVIVGPDPTARQYTLPKAIIGVHSLYFRNEIARLNSLHASTNANKKRKRSSNIEETTLKEEEGEGETSKAMDETSEKRDLVIRLPDVDAVIFGLFLKYIYQGSYPASVDSVSSTMHRVSPLTPTTTITPSRHPPYSSVPQTQTHTPPARTPNQSHIPVSQSLSPHRTAQSNPIPPSIRAWLLAQRLGAMGFMNHAMSRIFGGIGCHFALTPSLLHYVWAETSPPSLANAPTSTTAAPSTSISSAPDMLRAPNAVLTPSPLRKLLLDVLVLQWPSQATHIIAKSPGLNATWNALFDAHLDLRREFIFGLQGGGNLMPVQGYFASASAAPVAVGQGSLGQGEGQSAVAKKGGEGDGEAGCGRVVVKKEGDAGAEGEVKSA</sequence>
<protein>
    <recommendedName>
        <fullName evidence="4">BTB domain-containing protein</fullName>
    </recommendedName>
</protein>
<evidence type="ECO:0000313" key="2">
    <source>
        <dbReference type="EMBL" id="KAF1841983.1"/>
    </source>
</evidence>
<dbReference type="AlphaFoldDB" id="A0A9P4GA42"/>
<evidence type="ECO:0000256" key="1">
    <source>
        <dbReference type="SAM" id="MobiDB-lite"/>
    </source>
</evidence>
<feature type="compositionally biased region" description="Basic and acidic residues" evidence="1">
    <location>
        <begin position="113"/>
        <end position="130"/>
    </location>
</feature>
<dbReference type="RefSeq" id="XP_040784546.1">
    <property type="nucleotide sequence ID" value="XM_040937250.1"/>
</dbReference>
<reference evidence="2" key="1">
    <citation type="submission" date="2020-01" db="EMBL/GenBank/DDBJ databases">
        <authorList>
            <consortium name="DOE Joint Genome Institute"/>
            <person name="Haridas S."/>
            <person name="Albert R."/>
            <person name="Binder M."/>
            <person name="Bloem J."/>
            <person name="Labutti K."/>
            <person name="Salamov A."/>
            <person name="Andreopoulos B."/>
            <person name="Baker S.E."/>
            <person name="Barry K."/>
            <person name="Bills G."/>
            <person name="Bluhm B.H."/>
            <person name="Cannon C."/>
            <person name="Castanera R."/>
            <person name="Culley D.E."/>
            <person name="Daum C."/>
            <person name="Ezra D."/>
            <person name="Gonzalez J.B."/>
            <person name="Henrissat B."/>
            <person name="Kuo A."/>
            <person name="Liang C."/>
            <person name="Lipzen A."/>
            <person name="Lutzoni F."/>
            <person name="Magnuson J."/>
            <person name="Mondo S."/>
            <person name="Nolan M."/>
            <person name="Ohm R."/>
            <person name="Pangilinan J."/>
            <person name="Park H.-J."/>
            <person name="Ramirez L."/>
            <person name="Alfaro M."/>
            <person name="Sun H."/>
            <person name="Tritt A."/>
            <person name="Yoshinaga Y."/>
            <person name="Zwiers L.-H."/>
            <person name="Turgeon B.G."/>
            <person name="Goodwin S.B."/>
            <person name="Spatafora J.W."/>
            <person name="Crous P.W."/>
            <person name="Grigoriev I.V."/>
        </authorList>
    </citation>
    <scope>NUCLEOTIDE SEQUENCE</scope>
    <source>
        <strain evidence="2">CBS 394.84</strain>
    </source>
</reference>
<dbReference type="Gene3D" id="3.30.710.10">
    <property type="entry name" value="Potassium Channel Kv1.1, Chain A"/>
    <property type="match status" value="1"/>
</dbReference>
<keyword evidence="3" id="KW-1185">Reference proteome</keyword>
<dbReference type="PANTHER" id="PTHR47843:SF2">
    <property type="entry name" value="BTB DOMAIN-CONTAINING PROTEIN"/>
    <property type="match status" value="1"/>
</dbReference>